<keyword evidence="3" id="KW-1185">Reference proteome</keyword>
<name>A0ABV6N1L1_9PSEU</name>
<feature type="transmembrane region" description="Helical" evidence="1">
    <location>
        <begin position="133"/>
        <end position="155"/>
    </location>
</feature>
<protein>
    <submittedName>
        <fullName evidence="2">Uncharacterized protein</fullName>
    </submittedName>
</protein>
<dbReference type="Proteomes" id="UP001589810">
    <property type="component" value="Unassembled WGS sequence"/>
</dbReference>
<accession>A0ABV6N1L1</accession>
<evidence type="ECO:0000313" key="3">
    <source>
        <dbReference type="Proteomes" id="UP001589810"/>
    </source>
</evidence>
<reference evidence="2 3" key="1">
    <citation type="submission" date="2024-09" db="EMBL/GenBank/DDBJ databases">
        <authorList>
            <person name="Sun Q."/>
            <person name="Mori K."/>
        </authorList>
    </citation>
    <scope>NUCLEOTIDE SEQUENCE [LARGE SCALE GENOMIC DNA]</scope>
    <source>
        <strain evidence="2 3">TBRC 1432</strain>
    </source>
</reference>
<sequence length="277" mass="27878">MNGDSPHGEQPWSVDLLADLHADGGDRSRLDADALAVLAALDATQAELSALPPMRMPDHVAARLDAALAAEAAARSGPVSVTPMPPATGPVPPLTGAVPPPVPLRPAVAPQQPSGPMAPVVDLAAARRRRNRLLGIAGGVVTAAAVAIGIVAVTLPGTVTTGTPQAIPNTSIQTDPQNTGPVALRSDELPGAGLKAVGAHDYGPFTDTAKLSACLAANGLDGKTKPIFGRRATIDGKPAVMFLLPTGQAVRYQLLVVGNDCAAGNPATFANTTIGGR</sequence>
<keyword evidence="1" id="KW-0472">Membrane</keyword>
<dbReference type="EMBL" id="JBHLUD010000013">
    <property type="protein sequence ID" value="MFC0546362.1"/>
    <property type="molecule type" value="Genomic_DNA"/>
</dbReference>
<keyword evidence="1" id="KW-0812">Transmembrane</keyword>
<gene>
    <name evidence="2" type="ORF">ACFFH7_32935</name>
</gene>
<evidence type="ECO:0000256" key="1">
    <source>
        <dbReference type="SAM" id="Phobius"/>
    </source>
</evidence>
<evidence type="ECO:0000313" key="2">
    <source>
        <dbReference type="EMBL" id="MFC0546362.1"/>
    </source>
</evidence>
<keyword evidence="1" id="KW-1133">Transmembrane helix</keyword>
<dbReference type="RefSeq" id="WP_273936613.1">
    <property type="nucleotide sequence ID" value="NZ_CP097263.1"/>
</dbReference>
<organism evidence="2 3">
    <name type="scientific">Kutzneria chonburiensis</name>
    <dbReference type="NCBI Taxonomy" id="1483604"/>
    <lineage>
        <taxon>Bacteria</taxon>
        <taxon>Bacillati</taxon>
        <taxon>Actinomycetota</taxon>
        <taxon>Actinomycetes</taxon>
        <taxon>Pseudonocardiales</taxon>
        <taxon>Pseudonocardiaceae</taxon>
        <taxon>Kutzneria</taxon>
    </lineage>
</organism>
<comment type="caution">
    <text evidence="2">The sequence shown here is derived from an EMBL/GenBank/DDBJ whole genome shotgun (WGS) entry which is preliminary data.</text>
</comment>
<proteinExistence type="predicted"/>